<evidence type="ECO:0000313" key="13">
    <source>
        <dbReference type="Proteomes" id="UP000492821"/>
    </source>
</evidence>
<keyword evidence="9 11" id="KW-0234">DNA repair</keyword>
<comment type="subcellular location">
    <subcellularLocation>
        <location evidence="1 11">Nucleus</location>
    </subcellularLocation>
</comment>
<dbReference type="WBParaSite" id="Pan_g21376.t1">
    <property type="protein sequence ID" value="Pan_g21376.t1"/>
    <property type="gene ID" value="Pan_g21376"/>
</dbReference>
<keyword evidence="10 11" id="KW-0539">Nucleus</keyword>
<dbReference type="Gene3D" id="3.40.50.410">
    <property type="entry name" value="von Willebrand factor, type A domain"/>
    <property type="match status" value="1"/>
</dbReference>
<reference evidence="14" key="2">
    <citation type="submission" date="2020-10" db="UniProtKB">
        <authorList>
            <consortium name="WormBaseParasite"/>
        </authorList>
    </citation>
    <scope>IDENTIFICATION</scope>
</reference>
<evidence type="ECO:0000256" key="3">
    <source>
        <dbReference type="ARBA" id="ARBA00022723"/>
    </source>
</evidence>
<evidence type="ECO:0000313" key="14">
    <source>
        <dbReference type="WBParaSite" id="Pan_g21376.t1"/>
    </source>
</evidence>
<comment type="function">
    <text evidence="11">Component of the general transcription and DNA repair factor IIH (TFIIH) core complex, which is involved in general and transcription-coupled nucleotide excision repair (NER) of damaged DNA and, when complexed to CAK, in RNA transcription by RNA polymerase II. In NER, TFIIH acts by opening DNA around the lesion to allow the excision of the damaged oligonucleotide and its replacement by a new DNA fragment. In transcription, TFIIH has an essential role in transcription initiation. When the pre-initiation complex (PIC) has been established, TFIIH is required for promoter opening and promoter escape. Phosphorylation of the C-terminal tail (CTD) of the largest subunit of RNA polymerase II by the kinase module CAK controls the initiation of transcription.</text>
</comment>
<evidence type="ECO:0000256" key="11">
    <source>
        <dbReference type="RuleBase" id="RU368090"/>
    </source>
</evidence>
<dbReference type="GO" id="GO:0006289">
    <property type="term" value="P:nucleotide-excision repair"/>
    <property type="evidence" value="ECO:0007669"/>
    <property type="project" value="UniProtKB-UniRule"/>
</dbReference>
<organism evidence="13 14">
    <name type="scientific">Panagrellus redivivus</name>
    <name type="common">Microworm</name>
    <dbReference type="NCBI Taxonomy" id="6233"/>
    <lineage>
        <taxon>Eukaryota</taxon>
        <taxon>Metazoa</taxon>
        <taxon>Ecdysozoa</taxon>
        <taxon>Nematoda</taxon>
        <taxon>Chromadorea</taxon>
        <taxon>Rhabditida</taxon>
        <taxon>Tylenchina</taxon>
        <taxon>Panagrolaimomorpha</taxon>
        <taxon>Panagrolaimoidea</taxon>
        <taxon>Panagrolaimidae</taxon>
        <taxon>Panagrellus</taxon>
    </lineage>
</organism>
<accession>A0A7E4VID2</accession>
<evidence type="ECO:0000256" key="9">
    <source>
        <dbReference type="ARBA" id="ARBA00023204"/>
    </source>
</evidence>
<keyword evidence="7 11" id="KW-0805">Transcription regulation</keyword>
<dbReference type="GO" id="GO:0005675">
    <property type="term" value="C:transcription factor TFIIH holo complex"/>
    <property type="evidence" value="ECO:0007669"/>
    <property type="project" value="UniProtKB-UniRule"/>
</dbReference>
<keyword evidence="13" id="KW-1185">Reference proteome</keyword>
<evidence type="ECO:0000256" key="1">
    <source>
        <dbReference type="ARBA" id="ARBA00004123"/>
    </source>
</evidence>
<dbReference type="PANTHER" id="PTHR12831:SF0">
    <property type="entry name" value="GENERAL TRANSCRIPTION FACTOR IIH SUBUNIT 3"/>
    <property type="match status" value="1"/>
</dbReference>
<dbReference type="GO" id="GO:0000439">
    <property type="term" value="C:transcription factor TFIIH core complex"/>
    <property type="evidence" value="ECO:0007669"/>
    <property type="project" value="UniProtKB-UniRule"/>
</dbReference>
<evidence type="ECO:0000256" key="5">
    <source>
        <dbReference type="ARBA" id="ARBA00022771"/>
    </source>
</evidence>
<evidence type="ECO:0000256" key="8">
    <source>
        <dbReference type="ARBA" id="ARBA00023163"/>
    </source>
</evidence>
<keyword evidence="3 11" id="KW-0479">Metal-binding</keyword>
<sequence length="341" mass="37670">MTALTIIFDLTLSDVASRCQRTPTILRESLQRYFKEIGLSVAYFNTLSSSNRVIALAAEPAVPQKEKLLAICDSAESHLELSAQKITKQAVKVGKDSIHAAANAVPSAKSMAFEYAQQLQRGLCFIKRMRRDLSPSDKSLFKSKTVIVNFSPDASEDTTELMTLFFTYQTFHEQIDVLDFSGNPNPSLQQGCDITGGKYFAFKPFATSLIGLLARNCFTTSVISNMFQKANEKEVDYRFPCRCHNTLVNLGYLCAACLTVHCRPTTKCAACGVKFMPEVDVEDLLKNLPALTNGSSRHIRRKKRDINVEAAGRLPVYPVKKDKKEKTKDGATPAASATSEA</sequence>
<dbReference type="PANTHER" id="PTHR12831">
    <property type="entry name" value="TRANSCRIPTION INITIATION FACTOR IIH TFIIH , POLYPEPTIDE 3-RELATED"/>
    <property type="match status" value="1"/>
</dbReference>
<dbReference type="Proteomes" id="UP000492821">
    <property type="component" value="Unassembled WGS sequence"/>
</dbReference>
<evidence type="ECO:0000256" key="6">
    <source>
        <dbReference type="ARBA" id="ARBA00022833"/>
    </source>
</evidence>
<protein>
    <recommendedName>
        <fullName evidence="11">General transcription factor IIH subunit 3</fullName>
    </recommendedName>
    <alternativeName>
        <fullName evidence="11">General transcription factor IIH polypeptide 3</fullName>
    </alternativeName>
</protein>
<evidence type="ECO:0000256" key="2">
    <source>
        <dbReference type="ARBA" id="ARBA00005273"/>
    </source>
</evidence>
<dbReference type="GO" id="GO:0006355">
    <property type="term" value="P:regulation of DNA-templated transcription"/>
    <property type="evidence" value="ECO:0007669"/>
    <property type="project" value="InterPro"/>
</dbReference>
<feature type="compositionally biased region" description="Basic and acidic residues" evidence="12">
    <location>
        <begin position="319"/>
        <end position="329"/>
    </location>
</feature>
<evidence type="ECO:0000256" key="10">
    <source>
        <dbReference type="ARBA" id="ARBA00023242"/>
    </source>
</evidence>
<dbReference type="AlphaFoldDB" id="A0A7E4VID2"/>
<keyword evidence="8 11" id="KW-0804">Transcription</keyword>
<dbReference type="InterPro" id="IPR004600">
    <property type="entry name" value="TFIIH_Tfb4/GTF2H3"/>
</dbReference>
<proteinExistence type="inferred from homology"/>
<evidence type="ECO:0000256" key="4">
    <source>
        <dbReference type="ARBA" id="ARBA00022763"/>
    </source>
</evidence>
<reference evidence="13" key="1">
    <citation type="journal article" date="2013" name="Genetics">
        <title>The draft genome and transcriptome of Panagrellus redivivus are shaped by the harsh demands of a free-living lifestyle.</title>
        <authorList>
            <person name="Srinivasan J."/>
            <person name="Dillman A.R."/>
            <person name="Macchietto M.G."/>
            <person name="Heikkinen L."/>
            <person name="Lakso M."/>
            <person name="Fracchia K.M."/>
            <person name="Antoshechkin I."/>
            <person name="Mortazavi A."/>
            <person name="Wong G."/>
            <person name="Sternberg P.W."/>
        </authorList>
    </citation>
    <scope>NUCLEOTIDE SEQUENCE [LARGE SCALE GENOMIC DNA]</scope>
    <source>
        <strain evidence="13">MT8872</strain>
    </source>
</reference>
<name>A0A7E4VID2_PANRE</name>
<comment type="similarity">
    <text evidence="2 11">Belongs to the TFB4 family.</text>
</comment>
<keyword evidence="6 11" id="KW-0862">Zinc</keyword>
<evidence type="ECO:0000256" key="12">
    <source>
        <dbReference type="SAM" id="MobiDB-lite"/>
    </source>
</evidence>
<keyword evidence="5 11" id="KW-0863">Zinc-finger</keyword>
<dbReference type="InterPro" id="IPR036465">
    <property type="entry name" value="vWFA_dom_sf"/>
</dbReference>
<feature type="region of interest" description="Disordered" evidence="12">
    <location>
        <begin position="317"/>
        <end position="341"/>
    </location>
</feature>
<dbReference type="GO" id="GO:0008270">
    <property type="term" value="F:zinc ion binding"/>
    <property type="evidence" value="ECO:0007669"/>
    <property type="project" value="UniProtKB-KW"/>
</dbReference>
<keyword evidence="4 11" id="KW-0227">DNA damage</keyword>
<evidence type="ECO:0000256" key="7">
    <source>
        <dbReference type="ARBA" id="ARBA00023015"/>
    </source>
</evidence>
<comment type="subunit">
    <text evidence="11">Part of a TFIID-containing RNA polymerase II pre-initiation complex that is composed of TBP and at least GTF2A1, GTF2A2, GTF2E1, GTF2E2, GTF2F1, GTF2H2, GTF2H3, GTF2H4, GTF2H5, GTF2B, TCEA1, ERCC2, ERCC3, TAF1, TAF2, TAF3, TAF4, TAF5, TAF6, TAF7, TAF8, TAF9, TAF10, TAF11, TAF12 and TAF13. Component of the 7-subunit TFIIH core complex composed of XPB/ERCC3, XPD/ERCC2, GTF2H1, GTF2H2, GTF2H3, GTF2H4 and GTF2H5, which is active in NER. The core complex associates with the 3-subunit CDK-activating kinase (CAK) module composed of CCNH/cyclin H, CDK7 and MNAT1 to form the 10-subunit holoenzyme (holo-TFIIH) active in transcription. Interacts with RARA; the interaction requires prior phosphorylation of RARA on 'Ser-369' which then enhances interaction of RARA with CDK7.</text>
</comment>
<dbReference type="Pfam" id="PF03850">
    <property type="entry name" value="Tfb4"/>
    <property type="match status" value="1"/>
</dbReference>